<proteinExistence type="predicted"/>
<dbReference type="AlphaFoldDB" id="A0A4D6LDG7"/>
<keyword evidence="2" id="KW-1185">Reference proteome</keyword>
<sequence>MNLPAHIITCYPPSMNLPAHGTASPDPSVASLLKTTHKQIKDNNIFAWLSLHTARRNQSTPPGGTCPPPGASALPVPLFFSHRLAEHNLPLGTTRYGNLSSCSYHLAASAGRQTPH</sequence>
<gene>
    <name evidence="1" type="ORF">DEO72_LG3g1063</name>
</gene>
<evidence type="ECO:0000313" key="2">
    <source>
        <dbReference type="Proteomes" id="UP000501690"/>
    </source>
</evidence>
<dbReference type="EMBL" id="CP039347">
    <property type="protein sequence ID" value="QCD86540.1"/>
    <property type="molecule type" value="Genomic_DNA"/>
</dbReference>
<protein>
    <submittedName>
        <fullName evidence="1">Uncharacterized protein</fullName>
    </submittedName>
</protein>
<accession>A0A4D6LDG7</accession>
<dbReference type="Proteomes" id="UP000501690">
    <property type="component" value="Linkage Group LG3"/>
</dbReference>
<organism evidence="1 2">
    <name type="scientific">Vigna unguiculata</name>
    <name type="common">Cowpea</name>
    <dbReference type="NCBI Taxonomy" id="3917"/>
    <lineage>
        <taxon>Eukaryota</taxon>
        <taxon>Viridiplantae</taxon>
        <taxon>Streptophyta</taxon>
        <taxon>Embryophyta</taxon>
        <taxon>Tracheophyta</taxon>
        <taxon>Spermatophyta</taxon>
        <taxon>Magnoliopsida</taxon>
        <taxon>eudicotyledons</taxon>
        <taxon>Gunneridae</taxon>
        <taxon>Pentapetalae</taxon>
        <taxon>rosids</taxon>
        <taxon>fabids</taxon>
        <taxon>Fabales</taxon>
        <taxon>Fabaceae</taxon>
        <taxon>Papilionoideae</taxon>
        <taxon>50 kb inversion clade</taxon>
        <taxon>NPAAA clade</taxon>
        <taxon>indigoferoid/millettioid clade</taxon>
        <taxon>Phaseoleae</taxon>
        <taxon>Vigna</taxon>
    </lineage>
</organism>
<evidence type="ECO:0000313" key="1">
    <source>
        <dbReference type="EMBL" id="QCD86540.1"/>
    </source>
</evidence>
<reference evidence="1 2" key="1">
    <citation type="submission" date="2019-04" db="EMBL/GenBank/DDBJ databases">
        <title>An improved genome assembly and genetic linkage map for asparagus bean, Vigna unguiculata ssp. sesquipedialis.</title>
        <authorList>
            <person name="Xia Q."/>
            <person name="Zhang R."/>
            <person name="Dong Y."/>
        </authorList>
    </citation>
    <scope>NUCLEOTIDE SEQUENCE [LARGE SCALE GENOMIC DNA]</scope>
    <source>
        <tissue evidence="1">Leaf</tissue>
    </source>
</reference>
<name>A0A4D6LDG7_VIGUN</name>